<evidence type="ECO:0000256" key="7">
    <source>
        <dbReference type="ARBA" id="ARBA00023014"/>
    </source>
</evidence>
<feature type="binding site" evidence="12">
    <location>
        <position position="129"/>
    </location>
    <ligand>
        <name>S-adenosyl-L-methionine</name>
        <dbReference type="ChEBI" id="CHEBI:59789"/>
    </ligand>
</feature>
<dbReference type="InterPro" id="IPR050105">
    <property type="entry name" value="MoCo_biosynth_MoaA/MoaC"/>
</dbReference>
<comment type="function">
    <text evidence="12">Catalyzes the cyclization of GTP to (8S)-3',8-cyclo-7,8-dihydroguanosine 5'-triphosphate.</text>
</comment>
<dbReference type="UniPathway" id="UPA00344"/>
<dbReference type="NCBIfam" id="TIGR02666">
    <property type="entry name" value="moaA"/>
    <property type="match status" value="1"/>
</dbReference>
<dbReference type="InterPro" id="IPR013483">
    <property type="entry name" value="MoaA"/>
</dbReference>
<evidence type="ECO:0000256" key="5">
    <source>
        <dbReference type="ARBA" id="ARBA00022741"/>
    </source>
</evidence>
<dbReference type="InterPro" id="IPR013785">
    <property type="entry name" value="Aldolase_TIM"/>
</dbReference>
<dbReference type="HAMAP" id="MF_01225_B">
    <property type="entry name" value="MoaA_B"/>
    <property type="match status" value="1"/>
</dbReference>
<dbReference type="CDD" id="cd21117">
    <property type="entry name" value="Twitch_MoaA"/>
    <property type="match status" value="1"/>
</dbReference>
<gene>
    <name evidence="12" type="primary">moaA</name>
    <name evidence="14" type="ORF">BOV88_03220</name>
</gene>
<dbReference type="GO" id="GO:0061799">
    <property type="term" value="F:cyclic pyranopterin monophosphate synthase activity"/>
    <property type="evidence" value="ECO:0007669"/>
    <property type="project" value="TreeGrafter"/>
</dbReference>
<feature type="binding site" evidence="12">
    <location>
        <position position="38"/>
    </location>
    <ligand>
        <name>S-adenosyl-L-methionine</name>
        <dbReference type="ChEBI" id="CHEBI:59789"/>
    </ligand>
</feature>
<feature type="binding site" evidence="12">
    <location>
        <position position="166"/>
    </location>
    <ligand>
        <name>GTP</name>
        <dbReference type="ChEBI" id="CHEBI:37565"/>
    </ligand>
</feature>
<dbReference type="InterPro" id="IPR040064">
    <property type="entry name" value="MoaA-like"/>
</dbReference>
<dbReference type="PROSITE" id="PS01305">
    <property type="entry name" value="MOAA_NIFB_PQQE"/>
    <property type="match status" value="1"/>
</dbReference>
<dbReference type="SFLD" id="SFLDG01383">
    <property type="entry name" value="cyclic_pyranopterin_phosphate"/>
    <property type="match status" value="1"/>
</dbReference>
<dbReference type="CDD" id="cd01335">
    <property type="entry name" value="Radical_SAM"/>
    <property type="match status" value="1"/>
</dbReference>
<dbReference type="GO" id="GO:0061798">
    <property type="term" value="F:GTP 3',8'-cyclase activity"/>
    <property type="evidence" value="ECO:0007669"/>
    <property type="project" value="UniProtKB-UniRule"/>
</dbReference>
<evidence type="ECO:0000313" key="14">
    <source>
        <dbReference type="EMBL" id="OOY35668.1"/>
    </source>
</evidence>
<dbReference type="InterPro" id="IPR007197">
    <property type="entry name" value="rSAM"/>
</dbReference>
<dbReference type="Pfam" id="PF04055">
    <property type="entry name" value="Radical_SAM"/>
    <property type="match status" value="1"/>
</dbReference>
<dbReference type="PANTHER" id="PTHR22960:SF0">
    <property type="entry name" value="MOLYBDENUM COFACTOR BIOSYNTHESIS PROTEIN 1"/>
    <property type="match status" value="1"/>
</dbReference>
<keyword evidence="10 12" id="KW-0456">Lyase</keyword>
<feature type="binding site" evidence="12">
    <location>
        <position position="74"/>
    </location>
    <ligand>
        <name>GTP</name>
        <dbReference type="ChEBI" id="CHEBI:37565"/>
    </ligand>
</feature>
<name>A0A1T2DYE4_SOVGS</name>
<keyword evidence="4 12" id="KW-0479">Metal-binding</keyword>
<dbReference type="InterPro" id="IPR010505">
    <property type="entry name" value="MoaA_twitch"/>
</dbReference>
<comment type="similarity">
    <text evidence="12">Belongs to the radical SAM superfamily. MoaA family.</text>
</comment>
<dbReference type="SUPFAM" id="SSF102114">
    <property type="entry name" value="Radical SAM enzymes"/>
    <property type="match status" value="1"/>
</dbReference>
<evidence type="ECO:0000256" key="1">
    <source>
        <dbReference type="ARBA" id="ARBA00012167"/>
    </source>
</evidence>
<dbReference type="SFLD" id="SFLDG01386">
    <property type="entry name" value="main_SPASM_domain-containing"/>
    <property type="match status" value="1"/>
</dbReference>
<evidence type="ECO:0000313" key="15">
    <source>
        <dbReference type="Proteomes" id="UP000190962"/>
    </source>
</evidence>
<protein>
    <recommendedName>
        <fullName evidence="1 12">GTP 3',8-cyclase</fullName>
        <ecNumber evidence="1 12">4.1.99.22</ecNumber>
    </recommendedName>
    <alternativeName>
        <fullName evidence="12">Molybdenum cofactor biosynthesis protein A</fullName>
    </alternativeName>
</protein>
<dbReference type="SFLD" id="SFLDG01067">
    <property type="entry name" value="SPASM/twitch_domain_containing"/>
    <property type="match status" value="1"/>
</dbReference>
<keyword evidence="8 12" id="KW-0342">GTP-binding</keyword>
<dbReference type="PANTHER" id="PTHR22960">
    <property type="entry name" value="MOLYBDOPTERIN COFACTOR SYNTHESIS PROTEIN A"/>
    <property type="match status" value="1"/>
</dbReference>
<keyword evidence="5 12" id="KW-0547">Nucleotide-binding</keyword>
<evidence type="ECO:0000256" key="9">
    <source>
        <dbReference type="ARBA" id="ARBA00023150"/>
    </source>
</evidence>
<dbReference type="Proteomes" id="UP000190962">
    <property type="component" value="Unassembled WGS sequence"/>
</dbReference>
<accession>A0A1T2DYE4</accession>
<dbReference type="EC" id="4.1.99.22" evidence="1 12"/>
<dbReference type="Gene3D" id="3.20.20.70">
    <property type="entry name" value="Aldolase class I"/>
    <property type="match status" value="1"/>
</dbReference>
<keyword evidence="9 12" id="KW-0501">Molybdenum cofactor biosynthesis</keyword>
<comment type="caution">
    <text evidence="14">The sequence shown here is derived from an EMBL/GenBank/DDBJ whole genome shotgun (WGS) entry which is preliminary data.</text>
</comment>
<dbReference type="RefSeq" id="WP_078452731.1">
    <property type="nucleotide sequence ID" value="NZ_MPNX01000003.1"/>
</dbReference>
<dbReference type="GO" id="GO:0051539">
    <property type="term" value="F:4 iron, 4 sulfur cluster binding"/>
    <property type="evidence" value="ECO:0007669"/>
    <property type="project" value="UniProtKB-UniRule"/>
</dbReference>
<comment type="catalytic activity">
    <reaction evidence="11 12">
        <text>GTP + AH2 + S-adenosyl-L-methionine = (8S)-3',8-cyclo-7,8-dihydroguanosine 5'-triphosphate + 5'-deoxyadenosine + L-methionine + A + H(+)</text>
        <dbReference type="Rhea" id="RHEA:49576"/>
        <dbReference type="ChEBI" id="CHEBI:13193"/>
        <dbReference type="ChEBI" id="CHEBI:15378"/>
        <dbReference type="ChEBI" id="CHEBI:17319"/>
        <dbReference type="ChEBI" id="CHEBI:17499"/>
        <dbReference type="ChEBI" id="CHEBI:37565"/>
        <dbReference type="ChEBI" id="CHEBI:57844"/>
        <dbReference type="ChEBI" id="CHEBI:59789"/>
        <dbReference type="ChEBI" id="CHEBI:131766"/>
        <dbReference type="EC" id="4.1.99.22"/>
    </reaction>
</comment>
<reference evidence="14 15" key="1">
    <citation type="submission" date="2016-11" db="EMBL/GenBank/DDBJ databases">
        <title>Mixed transmission modes and dynamic genome evolution in an obligate animal-bacterial symbiosis.</title>
        <authorList>
            <person name="Russell S.L."/>
            <person name="Corbett-Detig R.B."/>
            <person name="Cavanaugh C.M."/>
        </authorList>
    </citation>
    <scope>NUCLEOTIDE SEQUENCE [LARGE SCALE GENOMIC DNA]</scope>
    <source>
        <strain evidence="14">MA-KB16</strain>
    </source>
</reference>
<dbReference type="GO" id="GO:0005525">
    <property type="term" value="F:GTP binding"/>
    <property type="evidence" value="ECO:0007669"/>
    <property type="project" value="UniProtKB-UniRule"/>
</dbReference>
<evidence type="ECO:0000256" key="10">
    <source>
        <dbReference type="ARBA" id="ARBA00023239"/>
    </source>
</evidence>
<evidence type="ECO:0000256" key="6">
    <source>
        <dbReference type="ARBA" id="ARBA00023004"/>
    </source>
</evidence>
<dbReference type="PROSITE" id="PS51918">
    <property type="entry name" value="RADICAL_SAM"/>
    <property type="match status" value="1"/>
</dbReference>
<feature type="binding site" evidence="12">
    <location>
        <position position="200"/>
    </location>
    <ligand>
        <name>S-adenosyl-L-methionine</name>
        <dbReference type="ChEBI" id="CHEBI:59789"/>
    </ligand>
</feature>
<feature type="binding site" evidence="12">
    <location>
        <position position="281"/>
    </location>
    <ligand>
        <name>[4Fe-4S] cluster</name>
        <dbReference type="ChEBI" id="CHEBI:49883"/>
        <label>2</label>
        <note>4Fe-4S-substrate</note>
    </ligand>
</feature>
<evidence type="ECO:0000256" key="4">
    <source>
        <dbReference type="ARBA" id="ARBA00022723"/>
    </source>
</evidence>
<comment type="cofactor">
    <cofactor evidence="12">
        <name>[4Fe-4S] cluster</name>
        <dbReference type="ChEBI" id="CHEBI:49883"/>
    </cofactor>
    <text evidence="12">Binds 2 [4Fe-4S] clusters. Binds 1 [4Fe-4S] cluster coordinated with 3 cysteines and an exchangeable S-adenosyl-L-methionine and 1 [4Fe-4S] cluster coordinated with 3 cysteines and the GTP-derived substrate.</text>
</comment>
<feature type="binding site" evidence="12">
    <location>
        <position position="32"/>
    </location>
    <ligand>
        <name>[4Fe-4S] cluster</name>
        <dbReference type="ChEBI" id="CHEBI:49883"/>
        <label>1</label>
        <note>4Fe-4S-S-AdoMet</note>
    </ligand>
</feature>
<feature type="binding site" evidence="12">
    <location>
        <position position="105"/>
    </location>
    <ligand>
        <name>GTP</name>
        <dbReference type="ChEBI" id="CHEBI:37565"/>
    </ligand>
</feature>
<feature type="binding site" evidence="12">
    <location>
        <position position="264"/>
    </location>
    <ligand>
        <name>[4Fe-4S] cluster</name>
        <dbReference type="ChEBI" id="CHEBI:49883"/>
        <label>2</label>
        <note>4Fe-4S-substrate</note>
    </ligand>
</feature>
<dbReference type="EMBL" id="MPNX01000003">
    <property type="protein sequence ID" value="OOY35668.1"/>
    <property type="molecule type" value="Genomic_DNA"/>
</dbReference>
<keyword evidence="6 12" id="KW-0408">Iron</keyword>
<evidence type="ECO:0000259" key="13">
    <source>
        <dbReference type="PROSITE" id="PS51918"/>
    </source>
</evidence>
<feature type="binding site" evidence="12">
    <location>
        <position position="25"/>
    </location>
    <ligand>
        <name>GTP</name>
        <dbReference type="ChEBI" id="CHEBI:37565"/>
    </ligand>
</feature>
<comment type="pathway">
    <text evidence="12">Cofactor biosynthesis; molybdopterin biosynthesis.</text>
</comment>
<sequence length="338" mass="38255">MNGTTPTNATDRLVDRFGRKVNYLRMSVTDRCDLRCVYCMSEEIKFIPREQLLTLEEIISIGQTAISLGVNKIRITGGEPLNRREIMMVFEELGKTEGLDDLTLTTNGTQLPRYAEQLRKAGVKRINVSLDTLKPERFTALTRNGKLERVFAGLDAARDAGIEKIKLNTVILENRNHDEILELTEFAIKHGYDISFIEEMPLGVVNSHDRAETYYSTDRIMQDLSSEHELLPTTESTGGPSRYYRIPGIDSRIGFISPHSHNFCDTCNRVRLTAEGNLLLCLGQEHSMDLRHVIRSSPGDSEALRKALIDSMHLKPEGHEFDLEAKPIIFRHMNHTGG</sequence>
<dbReference type="InterPro" id="IPR058240">
    <property type="entry name" value="rSAM_sf"/>
</dbReference>
<dbReference type="GO" id="GO:0046872">
    <property type="term" value="F:metal ion binding"/>
    <property type="evidence" value="ECO:0007669"/>
    <property type="project" value="UniProtKB-KW"/>
</dbReference>
<feature type="binding site" evidence="12">
    <location>
        <position position="39"/>
    </location>
    <ligand>
        <name>[4Fe-4S] cluster</name>
        <dbReference type="ChEBI" id="CHEBI:49883"/>
        <label>1</label>
        <note>4Fe-4S-S-AdoMet</note>
    </ligand>
</feature>
<dbReference type="SFLD" id="SFLDS00029">
    <property type="entry name" value="Radical_SAM"/>
    <property type="match status" value="1"/>
</dbReference>
<dbReference type="SMART" id="SM00729">
    <property type="entry name" value="Elp3"/>
    <property type="match status" value="1"/>
</dbReference>
<keyword evidence="3 12" id="KW-0949">S-adenosyl-L-methionine</keyword>
<dbReference type="AlphaFoldDB" id="A0A1T2DYE4"/>
<evidence type="ECO:0000256" key="8">
    <source>
        <dbReference type="ARBA" id="ARBA00023134"/>
    </source>
</evidence>
<keyword evidence="2 12" id="KW-0004">4Fe-4S</keyword>
<evidence type="ECO:0000256" key="2">
    <source>
        <dbReference type="ARBA" id="ARBA00022485"/>
    </source>
</evidence>
<dbReference type="Pfam" id="PF06463">
    <property type="entry name" value="Mob_synth_C"/>
    <property type="match status" value="1"/>
</dbReference>
<dbReference type="GeneID" id="86990908"/>
<keyword evidence="7 12" id="KW-0411">Iron-sulfur</keyword>
<feature type="binding site" evidence="12">
    <location>
        <position position="78"/>
    </location>
    <ligand>
        <name>S-adenosyl-L-methionine</name>
        <dbReference type="ChEBI" id="CHEBI:59789"/>
    </ligand>
</feature>
<dbReference type="InterPro" id="IPR006638">
    <property type="entry name" value="Elp3/MiaA/NifB-like_rSAM"/>
</dbReference>
<dbReference type="GO" id="GO:0006777">
    <property type="term" value="P:Mo-molybdopterin cofactor biosynthetic process"/>
    <property type="evidence" value="ECO:0007669"/>
    <property type="project" value="UniProtKB-UniRule"/>
</dbReference>
<evidence type="ECO:0000256" key="12">
    <source>
        <dbReference type="HAMAP-Rule" id="MF_01225"/>
    </source>
</evidence>
<evidence type="ECO:0000256" key="3">
    <source>
        <dbReference type="ARBA" id="ARBA00022691"/>
    </source>
</evidence>
<feature type="binding site" evidence="12">
    <location>
        <position position="267"/>
    </location>
    <ligand>
        <name>[4Fe-4S] cluster</name>
        <dbReference type="ChEBI" id="CHEBI:49883"/>
        <label>2</label>
        <note>4Fe-4S-substrate</note>
    </ligand>
</feature>
<feature type="binding site" evidence="12">
    <location>
        <position position="36"/>
    </location>
    <ligand>
        <name>[4Fe-4S] cluster</name>
        <dbReference type="ChEBI" id="CHEBI:49883"/>
        <label>1</label>
        <note>4Fe-4S-S-AdoMet</note>
    </ligand>
</feature>
<feature type="domain" description="Radical SAM core" evidence="13">
    <location>
        <begin position="16"/>
        <end position="241"/>
    </location>
</feature>
<organism evidence="14 15">
    <name type="scientific">Solemya velum gill symbiont</name>
    <dbReference type="NCBI Taxonomy" id="2340"/>
    <lineage>
        <taxon>Bacteria</taxon>
        <taxon>Pseudomonadati</taxon>
        <taxon>Pseudomonadota</taxon>
        <taxon>Gammaproteobacteria</taxon>
        <taxon>sulfur-oxidizing symbionts</taxon>
    </lineage>
</organism>
<proteinExistence type="inferred from homology"/>
<evidence type="ECO:0000256" key="11">
    <source>
        <dbReference type="ARBA" id="ARBA00048697"/>
    </source>
</evidence>
<comment type="subunit">
    <text evidence="12">Monomer and homodimer.</text>
</comment>
<feature type="binding site" evidence="12">
    <location>
        <begin position="269"/>
        <end position="271"/>
    </location>
    <ligand>
        <name>GTP</name>
        <dbReference type="ChEBI" id="CHEBI:37565"/>
    </ligand>
</feature>
<dbReference type="InterPro" id="IPR000385">
    <property type="entry name" value="MoaA_NifB_PqqE_Fe-S-bd_CS"/>
</dbReference>
<dbReference type="GO" id="GO:1904047">
    <property type="term" value="F:S-adenosyl-L-methionine binding"/>
    <property type="evidence" value="ECO:0007669"/>
    <property type="project" value="UniProtKB-UniRule"/>
</dbReference>